<dbReference type="InterPro" id="IPR037050">
    <property type="entry name" value="DUF1254_sf"/>
</dbReference>
<evidence type="ECO:0000259" key="1">
    <source>
        <dbReference type="Pfam" id="PF06863"/>
    </source>
</evidence>
<evidence type="ECO:0000313" key="2">
    <source>
        <dbReference type="EMBL" id="CAL5222350.1"/>
    </source>
</evidence>
<dbReference type="EMBL" id="CAXHTA020000007">
    <property type="protein sequence ID" value="CAL5222350.1"/>
    <property type="molecule type" value="Genomic_DNA"/>
</dbReference>
<keyword evidence="3" id="KW-1185">Reference proteome</keyword>
<dbReference type="PANTHER" id="PTHR36509:SF3">
    <property type="entry name" value="SIGNAL PEPTIDE PROTEIN"/>
    <property type="match status" value="1"/>
</dbReference>
<evidence type="ECO:0000313" key="3">
    <source>
        <dbReference type="Proteomes" id="UP001497392"/>
    </source>
</evidence>
<dbReference type="SUPFAM" id="SSF160935">
    <property type="entry name" value="VPA0735-like"/>
    <property type="match status" value="1"/>
</dbReference>
<feature type="domain" description="DUF1254" evidence="1">
    <location>
        <begin position="21"/>
        <end position="127"/>
    </location>
</feature>
<proteinExistence type="predicted"/>
<dbReference type="Pfam" id="PF06863">
    <property type="entry name" value="DUF1254"/>
    <property type="match status" value="1"/>
</dbReference>
<dbReference type="Proteomes" id="UP001497392">
    <property type="component" value="Unassembled WGS sequence"/>
</dbReference>
<reference evidence="2 3" key="1">
    <citation type="submission" date="2024-06" db="EMBL/GenBank/DDBJ databases">
        <authorList>
            <person name="Kraege A."/>
            <person name="Thomma B."/>
        </authorList>
    </citation>
    <scope>NUCLEOTIDE SEQUENCE [LARGE SCALE GENOMIC DNA]</scope>
</reference>
<sequence>MAETLPRSAFSRGSPPHLNINSFGNDPVMANYTITAVVSPNADTLYSVAWLDLTSGPLVIGVPDMQGRFYVLEFLDAYTNVPLTIGPASSPLGQGITSALQYVIVPPGFNSTVPSGYDYTAHLDTPLV</sequence>
<protein>
    <submittedName>
        <fullName evidence="2">G4701 protein</fullName>
    </submittedName>
</protein>
<name>A0ABP1FQX9_9CHLO</name>
<comment type="caution">
    <text evidence="2">The sequence shown here is derived from an EMBL/GenBank/DDBJ whole genome shotgun (WGS) entry which is preliminary data.</text>
</comment>
<dbReference type="InterPro" id="IPR010679">
    <property type="entry name" value="DUF1254"/>
</dbReference>
<accession>A0ABP1FQX9</accession>
<gene>
    <name evidence="2" type="primary">g4701</name>
    <name evidence="2" type="ORF">VP750_LOCUS4009</name>
</gene>
<dbReference type="Gene3D" id="2.60.40.1610">
    <property type="entry name" value="Domain of unknown function DUF1254"/>
    <property type="match status" value="1"/>
</dbReference>
<dbReference type="PANTHER" id="PTHR36509">
    <property type="entry name" value="BLL3101 PROTEIN"/>
    <property type="match status" value="1"/>
</dbReference>
<organism evidence="2 3">
    <name type="scientific">Coccomyxa viridis</name>
    <dbReference type="NCBI Taxonomy" id="1274662"/>
    <lineage>
        <taxon>Eukaryota</taxon>
        <taxon>Viridiplantae</taxon>
        <taxon>Chlorophyta</taxon>
        <taxon>core chlorophytes</taxon>
        <taxon>Trebouxiophyceae</taxon>
        <taxon>Trebouxiophyceae incertae sedis</taxon>
        <taxon>Coccomyxaceae</taxon>
        <taxon>Coccomyxa</taxon>
    </lineage>
</organism>